<dbReference type="Pfam" id="PF00155">
    <property type="entry name" value="Aminotran_1_2"/>
    <property type="match status" value="1"/>
</dbReference>
<evidence type="ECO:0000313" key="6">
    <source>
        <dbReference type="Proteomes" id="UP001207918"/>
    </source>
</evidence>
<dbReference type="EMBL" id="JAGGJA010000006">
    <property type="protein sequence ID" value="MCW9707209.1"/>
    <property type="molecule type" value="Genomic_DNA"/>
</dbReference>
<comment type="caution">
    <text evidence="5">The sequence shown here is derived from an EMBL/GenBank/DDBJ whole genome shotgun (WGS) entry which is preliminary data.</text>
</comment>
<dbReference type="InterPro" id="IPR050087">
    <property type="entry name" value="AON_synthase_class-II"/>
</dbReference>
<accession>A0ABT3PMN8</accession>
<protein>
    <submittedName>
        <fullName evidence="5">8-amino-7-oxononanoate synthase</fullName>
    </submittedName>
</protein>
<dbReference type="PANTHER" id="PTHR13693">
    <property type="entry name" value="CLASS II AMINOTRANSFERASE/8-AMINO-7-OXONONANOATE SYNTHASE"/>
    <property type="match status" value="1"/>
</dbReference>
<keyword evidence="2" id="KW-0808">Transferase</keyword>
<dbReference type="InterPro" id="IPR015421">
    <property type="entry name" value="PyrdxlP-dep_Trfase_major"/>
</dbReference>
<evidence type="ECO:0000313" key="5">
    <source>
        <dbReference type="EMBL" id="MCW9707209.1"/>
    </source>
</evidence>
<dbReference type="PANTHER" id="PTHR13693:SF100">
    <property type="entry name" value="8-AMINO-7-OXONONANOATE SYNTHASE"/>
    <property type="match status" value="1"/>
</dbReference>
<dbReference type="CDD" id="cd06454">
    <property type="entry name" value="KBL_like"/>
    <property type="match status" value="1"/>
</dbReference>
<feature type="domain" description="Aminotransferase class I/classII large" evidence="4">
    <location>
        <begin position="35"/>
        <end position="373"/>
    </location>
</feature>
<dbReference type="InterPro" id="IPR015422">
    <property type="entry name" value="PyrdxlP-dep_Trfase_small"/>
</dbReference>
<reference evidence="5 6" key="1">
    <citation type="submission" date="2021-03" db="EMBL/GenBank/DDBJ databases">
        <title>Aliifodinibius sp. nov., a new bacterium isolated from saline soil.</title>
        <authorList>
            <person name="Galisteo C."/>
            <person name="De La Haba R."/>
            <person name="Sanchez-Porro C."/>
            <person name="Ventosa A."/>
        </authorList>
    </citation>
    <scope>NUCLEOTIDE SEQUENCE [LARGE SCALE GENOMIC DNA]</scope>
    <source>
        <strain evidence="5 6">1BSP15-2V2</strain>
    </source>
</reference>
<keyword evidence="6" id="KW-1185">Reference proteome</keyword>
<evidence type="ECO:0000256" key="1">
    <source>
        <dbReference type="ARBA" id="ARBA00001933"/>
    </source>
</evidence>
<dbReference type="Gene3D" id="3.40.640.10">
    <property type="entry name" value="Type I PLP-dependent aspartate aminotransferase-like (Major domain)"/>
    <property type="match status" value="1"/>
</dbReference>
<organism evidence="5 6">
    <name type="scientific">Fodinibius salsisoli</name>
    <dbReference type="NCBI Taxonomy" id="2820877"/>
    <lineage>
        <taxon>Bacteria</taxon>
        <taxon>Pseudomonadati</taxon>
        <taxon>Balneolota</taxon>
        <taxon>Balneolia</taxon>
        <taxon>Balneolales</taxon>
        <taxon>Balneolaceae</taxon>
        <taxon>Fodinibius</taxon>
    </lineage>
</organism>
<name>A0ABT3PMN8_9BACT</name>
<dbReference type="Proteomes" id="UP001207918">
    <property type="component" value="Unassembled WGS sequence"/>
</dbReference>
<gene>
    <name evidence="5" type="ORF">J6I44_10100</name>
</gene>
<comment type="cofactor">
    <cofactor evidence="1">
        <name>pyridoxal 5'-phosphate</name>
        <dbReference type="ChEBI" id="CHEBI:597326"/>
    </cofactor>
</comment>
<sequence>MDKELKKRKRANRFRGLEPIEPVNEVCINNGSQTLVNFSSNDYLGLSKHPQIIEKAREYTQKYGAGSTASRLVSGTYHIHQQLEEKVARTFGWEASLVFNSGFQANSTIISTLADRHALILADKLSHNSLLQGSIASRATFRRFEHNSLDDLEDRLEQAQDESYSRIIVIAETLYSMDGDRSDVEALGQLTDQYGAFLFIDDAHAVGVWGPQGLGLAYGVPGVDLVLGTCGKAFGSFGAFALCSKKMKQFLINFCPGFIYTTALPPPVIGSIEAALDVIPTLDTARKKLRKNIQLMKLGIEEAGYSTGLSQSQIIPAIIGDDRGTILLADHFKGNGFLAVAIRPPTVSKGEARIRVTLTAQHTEKQIANFLTVLNDWNYD</sequence>
<evidence type="ECO:0000256" key="2">
    <source>
        <dbReference type="ARBA" id="ARBA00022679"/>
    </source>
</evidence>
<dbReference type="Gene3D" id="3.90.1150.10">
    <property type="entry name" value="Aspartate Aminotransferase, domain 1"/>
    <property type="match status" value="1"/>
</dbReference>
<dbReference type="SUPFAM" id="SSF53383">
    <property type="entry name" value="PLP-dependent transferases"/>
    <property type="match status" value="1"/>
</dbReference>
<evidence type="ECO:0000259" key="4">
    <source>
        <dbReference type="Pfam" id="PF00155"/>
    </source>
</evidence>
<dbReference type="InterPro" id="IPR004839">
    <property type="entry name" value="Aminotransferase_I/II_large"/>
</dbReference>
<proteinExistence type="predicted"/>
<evidence type="ECO:0000256" key="3">
    <source>
        <dbReference type="ARBA" id="ARBA00022898"/>
    </source>
</evidence>
<dbReference type="InterPro" id="IPR015424">
    <property type="entry name" value="PyrdxlP-dep_Trfase"/>
</dbReference>
<keyword evidence="3" id="KW-0663">Pyridoxal phosphate</keyword>